<dbReference type="RefSeq" id="WP_007194377.1">
    <property type="nucleotide sequence ID" value="NZ_AFWV01000012.1"/>
</dbReference>
<dbReference type="EMBL" id="AFWV01000012">
    <property type="protein sequence ID" value="EGV17039.1"/>
    <property type="molecule type" value="Genomic_DNA"/>
</dbReference>
<dbReference type="eggNOG" id="COG3823">
    <property type="taxonomic scope" value="Bacteria"/>
</dbReference>
<reference evidence="2 3" key="1">
    <citation type="submission" date="2011-06" db="EMBL/GenBank/DDBJ databases">
        <title>The draft genome of Thiocapsa marina 5811.</title>
        <authorList>
            <consortium name="US DOE Joint Genome Institute (JGI-PGF)"/>
            <person name="Lucas S."/>
            <person name="Han J."/>
            <person name="Cheng J.-F."/>
            <person name="Goodwin L."/>
            <person name="Pitluck S."/>
            <person name="Peters L."/>
            <person name="Land M.L."/>
            <person name="Hauser L."/>
            <person name="Vogl K."/>
            <person name="Liu Z."/>
            <person name="Imhoff J."/>
            <person name="Thiel V."/>
            <person name="Frigaard N.-U."/>
            <person name="Bryant D."/>
            <person name="Woyke T.J."/>
        </authorList>
    </citation>
    <scope>NUCLEOTIDE SEQUENCE [LARGE SCALE GENOMIC DNA]</scope>
    <source>
        <strain evidence="2 3">5811</strain>
    </source>
</reference>
<dbReference type="OrthoDB" id="9783700at2"/>
<dbReference type="PANTHER" id="PTHR31270">
    <property type="entry name" value="GLUTAMINYL-PEPTIDE CYCLOTRANSFERASE"/>
    <property type="match status" value="1"/>
</dbReference>
<evidence type="ECO:0000313" key="2">
    <source>
        <dbReference type="EMBL" id="EGV17039.1"/>
    </source>
</evidence>
<protein>
    <submittedName>
        <fullName evidence="2">Glutamine cyclotransferase</fullName>
    </submittedName>
</protein>
<dbReference type="SUPFAM" id="SSF50969">
    <property type="entry name" value="YVTN repeat-like/Quinoprotein amine dehydrogenase"/>
    <property type="match status" value="1"/>
</dbReference>
<name>F9UF02_9GAMM</name>
<keyword evidence="2" id="KW-0808">Transferase</keyword>
<dbReference type="Gene3D" id="2.130.10.10">
    <property type="entry name" value="YVTN repeat-like/Quinoprotein amine dehydrogenase"/>
    <property type="match status" value="1"/>
</dbReference>
<dbReference type="Proteomes" id="UP000005459">
    <property type="component" value="Unassembled WGS sequence"/>
</dbReference>
<dbReference type="InterPro" id="IPR007788">
    <property type="entry name" value="QCT"/>
</dbReference>
<evidence type="ECO:0000256" key="1">
    <source>
        <dbReference type="SAM" id="SignalP"/>
    </source>
</evidence>
<evidence type="ECO:0000313" key="3">
    <source>
        <dbReference type="Proteomes" id="UP000005459"/>
    </source>
</evidence>
<dbReference type="Pfam" id="PF05096">
    <property type="entry name" value="Glu_cyclase_2"/>
    <property type="match status" value="1"/>
</dbReference>
<feature type="chain" id="PRO_5003394330" evidence="1">
    <location>
        <begin position="23"/>
        <end position="283"/>
    </location>
</feature>
<keyword evidence="1" id="KW-0732">Signal</keyword>
<dbReference type="InterPro" id="IPR011044">
    <property type="entry name" value="Quino_amine_DH_bsu"/>
</dbReference>
<gene>
    <name evidence="2" type="ORF">ThimaDRAFT_3505</name>
</gene>
<feature type="signal peptide" evidence="1">
    <location>
        <begin position="1"/>
        <end position="22"/>
    </location>
</feature>
<organism evidence="2 3">
    <name type="scientific">Thiocapsa marina 5811</name>
    <dbReference type="NCBI Taxonomy" id="768671"/>
    <lineage>
        <taxon>Bacteria</taxon>
        <taxon>Pseudomonadati</taxon>
        <taxon>Pseudomonadota</taxon>
        <taxon>Gammaproteobacteria</taxon>
        <taxon>Chromatiales</taxon>
        <taxon>Chromatiaceae</taxon>
        <taxon>Thiocapsa</taxon>
    </lineage>
</organism>
<dbReference type="GO" id="GO:0016603">
    <property type="term" value="F:glutaminyl-peptide cyclotransferase activity"/>
    <property type="evidence" value="ECO:0007669"/>
    <property type="project" value="InterPro"/>
</dbReference>
<sequence>MKSSHPVLLLATATLLWMSVGAADPLPILHDGEAPQVGHARIYGQSGIPVYRYEIQQTYSHDTADYTEALFVHNGFLYEGTGKYGRSRLKKWDLATGEVKSVRELEARYFGEGAVALKDRLYQLTYISNTGFVYRPHDLSPIERFHYPRQGWGMTTDGEHLIVSDGSAGVEFLDPETFEAERRIVVRDGYGEVGFLNELEYIDGDIVANVWQTDYLVRFSAETGAVNGWVDLSGLNPNPTRLVYPHVLNGVAYTGEPGTLLVTGKNWPSLWHIKLVEASRTPD</sequence>
<accession>F9UF02</accession>
<dbReference type="PANTHER" id="PTHR31270:SF1">
    <property type="entry name" value="GLUTAMINYL-PEPTIDE CYCLOTRANSFERASE"/>
    <property type="match status" value="1"/>
</dbReference>
<dbReference type="InterPro" id="IPR015943">
    <property type="entry name" value="WD40/YVTN_repeat-like_dom_sf"/>
</dbReference>
<dbReference type="AlphaFoldDB" id="F9UF02"/>
<proteinExistence type="predicted"/>
<keyword evidence="3" id="KW-1185">Reference proteome</keyword>